<name>A0A918ECW7_9PSEU</name>
<protein>
    <submittedName>
        <fullName evidence="2">Uncharacterized protein</fullName>
    </submittedName>
</protein>
<keyword evidence="3" id="KW-1185">Reference proteome</keyword>
<dbReference type="RefSeq" id="WP_189223442.1">
    <property type="nucleotide sequence ID" value="NZ_BMRG01000004.1"/>
</dbReference>
<comment type="caution">
    <text evidence="2">The sequence shown here is derived from an EMBL/GenBank/DDBJ whole genome shotgun (WGS) entry which is preliminary data.</text>
</comment>
<proteinExistence type="predicted"/>
<evidence type="ECO:0000256" key="1">
    <source>
        <dbReference type="SAM" id="MobiDB-lite"/>
    </source>
</evidence>
<evidence type="ECO:0000313" key="3">
    <source>
        <dbReference type="Proteomes" id="UP000639606"/>
    </source>
</evidence>
<gene>
    <name evidence="2" type="ORF">GCM10010185_25420</name>
</gene>
<dbReference type="EMBL" id="BMRG01000004">
    <property type="protein sequence ID" value="GGP52247.1"/>
    <property type="molecule type" value="Genomic_DNA"/>
</dbReference>
<sequence>MHGDFSKLGFRPDRRYSAVLAQQGRVQLDSDANEQVLLDLHRARTLAADLIGPHGGPVDALGFGVEYLAKDGEPADLSISAGRYYVDGILVDATRPASGVPADDDERAVPTPDNWTYWDQPDAYRDKERPETDNLPEQPFVAYLKVTERLVTHVQDPAIRETALGPSLPDTAARLKVSWQVLAFQGNPEQFAEWVGGQASTARLAARTERPAKADDNPCLAAPDARYRGEENQLYRLEIHSVAPKRTFKWSRENGSVVFGVASVDGDFVTLSDAGRDGKLDLDVGDWVELLDDATTARGETSDLLRVVDVDTERLRVELAGERPRGVGEVPGRHPLLRRWDQRPAKPVGGGVELVEEQWLDLEDGVQVWFEKGGTPRPGDYWLIPARTVTGDVEWPRDERGRPLLRVPDGELHHYAPLAAVNRGRAQDLRRAFGPLAAPPA</sequence>
<dbReference type="Proteomes" id="UP000639606">
    <property type="component" value="Unassembled WGS sequence"/>
</dbReference>
<accession>A0A918ECW7</accession>
<evidence type="ECO:0000313" key="2">
    <source>
        <dbReference type="EMBL" id="GGP52247.1"/>
    </source>
</evidence>
<reference evidence="2" key="1">
    <citation type="journal article" date="2014" name="Int. J. Syst. Evol. Microbiol.">
        <title>Complete genome sequence of Corynebacterium casei LMG S-19264T (=DSM 44701T), isolated from a smear-ripened cheese.</title>
        <authorList>
            <consortium name="US DOE Joint Genome Institute (JGI-PGF)"/>
            <person name="Walter F."/>
            <person name="Albersmeier A."/>
            <person name="Kalinowski J."/>
            <person name="Ruckert C."/>
        </authorList>
    </citation>
    <scope>NUCLEOTIDE SEQUENCE</scope>
    <source>
        <strain evidence="2">JCM 3313</strain>
    </source>
</reference>
<dbReference type="Pfam" id="PF20129">
    <property type="entry name" value="DUF6519"/>
    <property type="match status" value="2"/>
</dbReference>
<reference evidence="2" key="2">
    <citation type="submission" date="2020-09" db="EMBL/GenBank/DDBJ databases">
        <authorList>
            <person name="Sun Q."/>
            <person name="Ohkuma M."/>
        </authorList>
    </citation>
    <scope>NUCLEOTIDE SEQUENCE</scope>
    <source>
        <strain evidence="2">JCM 3313</strain>
    </source>
</reference>
<feature type="region of interest" description="Disordered" evidence="1">
    <location>
        <begin position="97"/>
        <end position="121"/>
    </location>
</feature>
<dbReference type="AlphaFoldDB" id="A0A918ECW7"/>
<organism evidence="2 3">
    <name type="scientific">Saccharothrix coeruleofusca</name>
    <dbReference type="NCBI Taxonomy" id="33919"/>
    <lineage>
        <taxon>Bacteria</taxon>
        <taxon>Bacillati</taxon>
        <taxon>Actinomycetota</taxon>
        <taxon>Actinomycetes</taxon>
        <taxon>Pseudonocardiales</taxon>
        <taxon>Pseudonocardiaceae</taxon>
        <taxon>Saccharothrix</taxon>
    </lineage>
</organism>
<dbReference type="InterPro" id="IPR045392">
    <property type="entry name" value="DUF6519"/>
</dbReference>